<dbReference type="PANTHER" id="PTHR10359">
    <property type="entry name" value="A/G-SPECIFIC ADENINE GLYCOSYLASE/ENDONUCLEASE III"/>
    <property type="match status" value="1"/>
</dbReference>
<keyword evidence="5" id="KW-0411">Iron-sulfur</keyword>
<keyword evidence="2" id="KW-0004">4Fe-4S</keyword>
<dbReference type="InterPro" id="IPR023170">
    <property type="entry name" value="HhH_base_excis_C"/>
</dbReference>
<accession>A0ABS4GJW6</accession>
<dbReference type="SMART" id="SM00525">
    <property type="entry name" value="FES"/>
    <property type="match status" value="1"/>
</dbReference>
<comment type="cofactor">
    <cofactor evidence="1">
        <name>[4Fe-4S] cluster</name>
        <dbReference type="ChEBI" id="CHEBI:49883"/>
    </cofactor>
</comment>
<evidence type="ECO:0000313" key="8">
    <source>
        <dbReference type="Proteomes" id="UP001519343"/>
    </source>
</evidence>
<evidence type="ECO:0000256" key="2">
    <source>
        <dbReference type="ARBA" id="ARBA00022485"/>
    </source>
</evidence>
<dbReference type="Proteomes" id="UP001519343">
    <property type="component" value="Unassembled WGS sequence"/>
</dbReference>
<name>A0ABS4GJW6_9BACL</name>
<gene>
    <name evidence="7" type="ORF">J2Z37_000541</name>
</gene>
<organism evidence="7 8">
    <name type="scientific">Ammoniphilus resinae</name>
    <dbReference type="NCBI Taxonomy" id="861532"/>
    <lineage>
        <taxon>Bacteria</taxon>
        <taxon>Bacillati</taxon>
        <taxon>Bacillota</taxon>
        <taxon>Bacilli</taxon>
        <taxon>Bacillales</taxon>
        <taxon>Paenibacillaceae</taxon>
        <taxon>Aneurinibacillus group</taxon>
        <taxon>Ammoniphilus</taxon>
    </lineage>
</organism>
<protein>
    <submittedName>
        <fullName evidence="7">Endonuclease-3 related protein</fullName>
    </submittedName>
</protein>
<dbReference type="InterPro" id="IPR003651">
    <property type="entry name" value="Endonuclease3_FeS-loop_motif"/>
</dbReference>
<reference evidence="7 8" key="1">
    <citation type="submission" date="2021-03" db="EMBL/GenBank/DDBJ databases">
        <title>Genomic Encyclopedia of Type Strains, Phase IV (KMG-IV): sequencing the most valuable type-strain genomes for metagenomic binning, comparative biology and taxonomic classification.</title>
        <authorList>
            <person name="Goeker M."/>
        </authorList>
    </citation>
    <scope>NUCLEOTIDE SEQUENCE [LARGE SCALE GENOMIC DNA]</scope>
    <source>
        <strain evidence="7 8">DSM 24738</strain>
    </source>
</reference>
<evidence type="ECO:0000256" key="4">
    <source>
        <dbReference type="ARBA" id="ARBA00023004"/>
    </source>
</evidence>
<dbReference type="GO" id="GO:0004519">
    <property type="term" value="F:endonuclease activity"/>
    <property type="evidence" value="ECO:0007669"/>
    <property type="project" value="UniProtKB-KW"/>
</dbReference>
<dbReference type="SMART" id="SM00478">
    <property type="entry name" value="ENDO3c"/>
    <property type="match status" value="1"/>
</dbReference>
<keyword evidence="8" id="KW-1185">Reference proteome</keyword>
<keyword evidence="4" id="KW-0408">Iron</keyword>
<dbReference type="SUPFAM" id="SSF48150">
    <property type="entry name" value="DNA-glycosylase"/>
    <property type="match status" value="1"/>
</dbReference>
<keyword evidence="3" id="KW-0479">Metal-binding</keyword>
<sequence>MKKDYQFIYNILFNHYGPQNWWPAESPFEMMIGAILVQNTNWNNVEKALNNLSEFMHPEEIDQLPIEKLAGLIRPSGFYKLKAKRIKSFLTWFKTYNYDIALVKKVDKHLLRLELLDIHGIGRETADVILLYALDTPIFVVDAYARRIFYRLGFDLPNAYDSFRKQIEKELPEDLTLYNEYHALLVQHAKDHCKANPLCDRCPILDVCERRVSRSV</sequence>
<dbReference type="Pfam" id="PF00730">
    <property type="entry name" value="HhH-GPD"/>
    <property type="match status" value="1"/>
</dbReference>
<evidence type="ECO:0000256" key="1">
    <source>
        <dbReference type="ARBA" id="ARBA00001966"/>
    </source>
</evidence>
<evidence type="ECO:0000313" key="7">
    <source>
        <dbReference type="EMBL" id="MBP1930554.1"/>
    </source>
</evidence>
<dbReference type="CDD" id="cd00056">
    <property type="entry name" value="ENDO3c"/>
    <property type="match status" value="1"/>
</dbReference>
<keyword evidence="7" id="KW-0540">Nuclease</keyword>
<evidence type="ECO:0000256" key="3">
    <source>
        <dbReference type="ARBA" id="ARBA00022723"/>
    </source>
</evidence>
<proteinExistence type="predicted"/>
<keyword evidence="7" id="KW-0378">Hydrolase</keyword>
<feature type="domain" description="HhH-GPD" evidence="6">
    <location>
        <begin position="36"/>
        <end position="191"/>
    </location>
</feature>
<comment type="caution">
    <text evidence="7">The sequence shown here is derived from an EMBL/GenBank/DDBJ whole genome shotgun (WGS) entry which is preliminary data.</text>
</comment>
<dbReference type="Gene3D" id="1.10.340.30">
    <property type="entry name" value="Hypothetical protein, domain 2"/>
    <property type="match status" value="1"/>
</dbReference>
<dbReference type="PIRSF" id="PIRSF001435">
    <property type="entry name" value="Nth"/>
    <property type="match status" value="1"/>
</dbReference>
<keyword evidence="7" id="KW-0255">Endonuclease</keyword>
<dbReference type="Gene3D" id="1.10.1670.10">
    <property type="entry name" value="Helix-hairpin-Helix base-excision DNA repair enzymes (C-terminal)"/>
    <property type="match status" value="1"/>
</dbReference>
<dbReference type="RefSeq" id="WP_209808607.1">
    <property type="nucleotide sequence ID" value="NZ_JAGGKT010000001.1"/>
</dbReference>
<dbReference type="PANTHER" id="PTHR10359:SF19">
    <property type="entry name" value="DNA REPAIR GLYCOSYLASE MJ1434-RELATED"/>
    <property type="match status" value="1"/>
</dbReference>
<dbReference type="EMBL" id="JAGGKT010000001">
    <property type="protein sequence ID" value="MBP1930554.1"/>
    <property type="molecule type" value="Genomic_DNA"/>
</dbReference>
<dbReference type="InterPro" id="IPR003265">
    <property type="entry name" value="HhH-GPD_domain"/>
</dbReference>
<evidence type="ECO:0000259" key="6">
    <source>
        <dbReference type="SMART" id="SM00478"/>
    </source>
</evidence>
<evidence type="ECO:0000256" key="5">
    <source>
        <dbReference type="ARBA" id="ARBA00023014"/>
    </source>
</evidence>
<dbReference type="InterPro" id="IPR011257">
    <property type="entry name" value="DNA_glycosylase"/>
</dbReference>